<dbReference type="HAMAP" id="MF_01984">
    <property type="entry name" value="ubiX_pad"/>
    <property type="match status" value="1"/>
</dbReference>
<keyword evidence="1" id="KW-0058">Aromatic hydrocarbons catabolism</keyword>
<keyword evidence="1" id="KW-0216">Detoxification</keyword>
<dbReference type="NCBIfam" id="TIGR00421">
    <property type="entry name" value="ubiX_pad"/>
    <property type="match status" value="1"/>
</dbReference>
<organism evidence="3 4">
    <name type="scientific">Nocardia iowensis</name>
    <dbReference type="NCBI Taxonomy" id="204891"/>
    <lineage>
        <taxon>Bacteria</taxon>
        <taxon>Bacillati</taxon>
        <taxon>Actinomycetota</taxon>
        <taxon>Actinomycetes</taxon>
        <taxon>Mycobacteriales</taxon>
        <taxon>Nocardiaceae</taxon>
        <taxon>Nocardia</taxon>
    </lineage>
</organism>
<comment type="similarity">
    <text evidence="1">Belongs to the UbiX/PAD1 family. YclB subfamily.</text>
</comment>
<gene>
    <name evidence="3" type="ORF">KV110_16480</name>
</gene>
<feature type="binding site" evidence="1">
    <location>
        <begin position="94"/>
        <end position="97"/>
    </location>
    <ligand>
        <name>FMN</name>
        <dbReference type="ChEBI" id="CHEBI:58210"/>
    </ligand>
</feature>
<dbReference type="NCBIfam" id="NF004685">
    <property type="entry name" value="PRK06029.1"/>
    <property type="match status" value="1"/>
</dbReference>
<evidence type="ECO:0000313" key="4">
    <source>
        <dbReference type="Proteomes" id="UP000694257"/>
    </source>
</evidence>
<dbReference type="EC" id="2.5.1.129" evidence="1"/>
<feature type="binding site" evidence="1">
    <location>
        <position position="129"/>
    </location>
    <ligand>
        <name>FMN</name>
        <dbReference type="ChEBI" id="CHEBI:58210"/>
    </ligand>
</feature>
<keyword evidence="1" id="KW-0285">Flavoprotein</keyword>
<sequence length="219" mass="23808">MSARHTPARLVVGMSGATGAIIGVRLLERLREIPEVQTHLVISRWARSTIEWETSRTVREVSALADVSYSPDDQAAAISSGSFRTIGMIVAPCSMKTVAAIRSGYADGLLARAADVTLKERRKLVLVPRETPLNDIHLDNLLALSRMGVVIAPPMPAFYRRPETLDALVDHTVSRLLDQVELGETDNYEWQGFAQARTANGIGHVPTPHTHAAQAGEAL</sequence>
<dbReference type="RefSeq" id="WP_218477069.1">
    <property type="nucleotide sequence ID" value="NZ_BAABJN010000015.1"/>
</dbReference>
<feature type="domain" description="Flavoprotein" evidence="2">
    <location>
        <begin position="9"/>
        <end position="179"/>
    </location>
</feature>
<proteinExistence type="inferred from homology"/>
<accession>A0ABX8S3M6</accession>
<dbReference type="InterPro" id="IPR003382">
    <property type="entry name" value="Flavoprotein"/>
</dbReference>
<dbReference type="Proteomes" id="UP000694257">
    <property type="component" value="Chromosome"/>
</dbReference>
<keyword evidence="4" id="KW-1185">Reference proteome</keyword>
<keyword evidence="1" id="KW-0808">Transferase</keyword>
<comment type="subunit">
    <text evidence="1">Homododecamer.</text>
</comment>
<feature type="binding site" evidence="1">
    <location>
        <position position="43"/>
    </location>
    <ligand>
        <name>FMN</name>
        <dbReference type="ChEBI" id="CHEBI:58210"/>
    </ligand>
</feature>
<keyword evidence="1" id="KW-0637">Prenyltransferase</keyword>
<comment type="function">
    <text evidence="1">Involved in the non-oxidative decarboxylation and detoxification of phenolic derivatives. Flavin prenyltransferase that catalyzes the synthesis of the prenylated FMN cofactor (prenyl-FMN) for phenolic acid decarboxylase.</text>
</comment>
<keyword evidence="1" id="KW-0288">FMN</keyword>
<feature type="binding site" evidence="1">
    <location>
        <begin position="16"/>
        <end position="18"/>
    </location>
    <ligand>
        <name>FMN</name>
        <dbReference type="ChEBI" id="CHEBI:58210"/>
    </ligand>
</feature>
<dbReference type="InterPro" id="IPR004507">
    <property type="entry name" value="UbiX-like"/>
</dbReference>
<name>A0ABX8S3M6_NOCIO</name>
<dbReference type="EMBL" id="CP078145">
    <property type="protein sequence ID" value="QXN94501.1"/>
    <property type="molecule type" value="Genomic_DNA"/>
</dbReference>
<dbReference type="HAMAP" id="MF_01986">
    <property type="entry name" value="ubiX_pad_yclB"/>
    <property type="match status" value="1"/>
</dbReference>
<reference evidence="3 4" key="1">
    <citation type="submission" date="2021-07" db="EMBL/GenBank/DDBJ databases">
        <title>Whole Genome Sequence of Nocardia Iowensis.</title>
        <authorList>
            <person name="Lamm A."/>
            <person name="Collins-Fairclough A.M."/>
            <person name="Bunk B."/>
            <person name="Sproer C."/>
        </authorList>
    </citation>
    <scope>NUCLEOTIDE SEQUENCE [LARGE SCALE GENOMIC DNA]</scope>
    <source>
        <strain evidence="3 4">NRRL 5646</strain>
    </source>
</reference>
<dbReference type="InterPro" id="IPR032901">
    <property type="entry name" value="UbiX_pad_YclB"/>
</dbReference>
<protein>
    <recommendedName>
        <fullName evidence="1">Probable UbiX-like flavin prenyltransferase</fullName>
        <ecNumber evidence="1">2.5.1.129</ecNumber>
    </recommendedName>
    <alternativeName>
        <fullName evidence="1">Phenolic acid decarboxylase subunit B</fullName>
        <shortName evidence="1">PAD</shortName>
    </alternativeName>
</protein>
<evidence type="ECO:0000313" key="3">
    <source>
        <dbReference type="EMBL" id="QXN94501.1"/>
    </source>
</evidence>
<evidence type="ECO:0000256" key="1">
    <source>
        <dbReference type="HAMAP-Rule" id="MF_01986"/>
    </source>
</evidence>
<comment type="catalytic activity">
    <reaction evidence="1">
        <text>dimethylallyl phosphate + FMNH2 = prenylated FMNH2 + phosphate</text>
        <dbReference type="Rhea" id="RHEA:37743"/>
        <dbReference type="ChEBI" id="CHEBI:43474"/>
        <dbReference type="ChEBI" id="CHEBI:57618"/>
        <dbReference type="ChEBI" id="CHEBI:87467"/>
        <dbReference type="ChEBI" id="CHEBI:88052"/>
        <dbReference type="EC" id="2.5.1.129"/>
    </reaction>
</comment>
<evidence type="ECO:0000259" key="2">
    <source>
        <dbReference type="Pfam" id="PF02441"/>
    </source>
</evidence>
<dbReference type="Pfam" id="PF02441">
    <property type="entry name" value="Flavoprotein"/>
    <property type="match status" value="1"/>
</dbReference>